<dbReference type="PANTHER" id="PTHR43747">
    <property type="entry name" value="FAD-BINDING PROTEIN"/>
    <property type="match status" value="1"/>
</dbReference>
<organism evidence="4 5">
    <name type="scientific">Microbulbifer agarilyticus</name>
    <dbReference type="NCBI Taxonomy" id="260552"/>
    <lineage>
        <taxon>Bacteria</taxon>
        <taxon>Pseudomonadati</taxon>
        <taxon>Pseudomonadota</taxon>
        <taxon>Gammaproteobacteria</taxon>
        <taxon>Cellvibrionales</taxon>
        <taxon>Microbulbiferaceae</taxon>
        <taxon>Microbulbifer</taxon>
    </lineage>
</organism>
<evidence type="ECO:0000256" key="3">
    <source>
        <dbReference type="SAM" id="MobiDB-lite"/>
    </source>
</evidence>
<dbReference type="SUPFAM" id="SSF51905">
    <property type="entry name" value="FAD/NAD(P)-binding domain"/>
    <property type="match status" value="1"/>
</dbReference>
<dbReference type="Pfam" id="PF04820">
    <property type="entry name" value="Trp_halogenase"/>
    <property type="match status" value="1"/>
</dbReference>
<dbReference type="KEGG" id="maga:Mag101_05030"/>
<evidence type="ECO:0000256" key="1">
    <source>
        <dbReference type="PIRSR" id="PIRSR011396-1"/>
    </source>
</evidence>
<dbReference type="EMBL" id="CP019650">
    <property type="protein sequence ID" value="AQQ67075.1"/>
    <property type="molecule type" value="Genomic_DNA"/>
</dbReference>
<protein>
    <submittedName>
        <fullName evidence="4">Tryptophan halogenase</fullName>
    </submittedName>
</protein>
<dbReference type="InterPro" id="IPR050816">
    <property type="entry name" value="Flavin-dep_Halogenase_NPB"/>
</dbReference>
<evidence type="ECO:0000256" key="2">
    <source>
        <dbReference type="PIRSR" id="PIRSR011396-2"/>
    </source>
</evidence>
<sequence>MKKIIILGGGTAGWMAAAAMARFVLPRGIEVTLIESDQIGTVGVGEATLPHLRSFNELLGIDENVFVRETQATYKLGIEFANWARQGDSYIHPFGEYGRGLNGIPFHHLWLKARANDNAEALDNYSLPVIAALKNRFEFPSEDLRSILATYSYAFHIDAGLYARYLRKFACDLGVKRIEGKVDRVEHHADGNIAALHLENGQSLAGDFFVDCSGFRSLLIGQELGSPFIDWSHWLPCDSAIAVPSEAPAGELRPYTRAEAHTAGWRWQIPLQHRMGNGIVYAQRYMQDDEAQNLLMQGLPGAATNEPRQLRFQAGRRQESWRKNCLAVGLSSGFLEPLESTSIYLIQIAITKFIGLLPANHVASQRPQRNEFNRQMALEYERIRDFLILHYCATERDDSPFWRYCRDMELPGSLQNKMALYRQSGHIADYKNGLFLEPSWLAVYQGQRISPKQYSPRADTIESDELAALLKNYAALVRRATSDMPLHSDVVDRQCGPRPTRVPSTSMSLYRSVGK</sequence>
<evidence type="ECO:0000313" key="5">
    <source>
        <dbReference type="Proteomes" id="UP000188219"/>
    </source>
</evidence>
<keyword evidence="5" id="KW-1185">Reference proteome</keyword>
<keyword evidence="2" id="KW-0285">Flavoprotein</keyword>
<dbReference type="STRING" id="260552.Mag101_05030"/>
<feature type="binding site" evidence="2">
    <location>
        <position position="330"/>
    </location>
    <ligand>
        <name>FAD</name>
        <dbReference type="ChEBI" id="CHEBI:57692"/>
    </ligand>
</feature>
<feature type="binding site" evidence="2">
    <location>
        <position position="182"/>
    </location>
    <ligand>
        <name>FAD</name>
        <dbReference type="ChEBI" id="CHEBI:57692"/>
    </ligand>
</feature>
<feature type="binding site" evidence="2">
    <location>
        <position position="343"/>
    </location>
    <ligand>
        <name>FAD</name>
        <dbReference type="ChEBI" id="CHEBI:57692"/>
    </ligand>
</feature>
<dbReference type="InterPro" id="IPR006905">
    <property type="entry name" value="Flavin_halogenase"/>
</dbReference>
<reference evidence="4" key="1">
    <citation type="submission" date="2017-02" db="EMBL/GenBank/DDBJ databases">
        <title>Genome of Microbulbifer agarilyticus GP101.</title>
        <authorList>
            <person name="Jung J."/>
            <person name="Bae S.S."/>
            <person name="Baek K."/>
        </authorList>
    </citation>
    <scope>NUCLEOTIDE SEQUENCE [LARGE SCALE GENOMIC DNA]</scope>
    <source>
        <strain evidence="4">GP101</strain>
    </source>
</reference>
<dbReference type="InterPro" id="IPR036188">
    <property type="entry name" value="FAD/NAD-bd_sf"/>
</dbReference>
<accession>A0A1Q2M2X0</accession>
<keyword evidence="2" id="KW-0547">Nucleotide-binding</keyword>
<dbReference type="OrthoDB" id="6278312at2"/>
<feature type="binding site" evidence="2">
    <location>
        <position position="339"/>
    </location>
    <ligand>
        <name>L-tryptophan</name>
        <dbReference type="ChEBI" id="CHEBI:57912"/>
    </ligand>
</feature>
<name>A0A1Q2M2X0_9GAMM</name>
<evidence type="ECO:0000313" key="4">
    <source>
        <dbReference type="EMBL" id="AQQ67075.1"/>
    </source>
</evidence>
<dbReference type="PIRSF" id="PIRSF011396">
    <property type="entry name" value="Trp_halogenase"/>
    <property type="match status" value="1"/>
</dbReference>
<proteinExistence type="predicted"/>
<feature type="binding site" evidence="2">
    <location>
        <begin position="9"/>
        <end position="12"/>
    </location>
    <ligand>
        <name>FAD</name>
        <dbReference type="ChEBI" id="CHEBI:57692"/>
    </ligand>
</feature>
<dbReference type="RefSeq" id="WP_077401662.1">
    <property type="nucleotide sequence ID" value="NZ_CP019650.1"/>
</dbReference>
<dbReference type="AlphaFoldDB" id="A0A1Q2M2X0"/>
<gene>
    <name evidence="4" type="ORF">Mag101_05030</name>
</gene>
<feature type="binding site" evidence="2">
    <location>
        <position position="75"/>
    </location>
    <ligand>
        <name>7-chloro-L-tryptophan</name>
        <dbReference type="ChEBI" id="CHEBI:58713"/>
    </ligand>
</feature>
<dbReference type="PANTHER" id="PTHR43747:SF4">
    <property type="entry name" value="FLAVIN-DEPENDENT TRYPTOPHAN HALOGENASE"/>
    <property type="match status" value="1"/>
</dbReference>
<feature type="region of interest" description="Disordered" evidence="3">
    <location>
        <begin position="493"/>
        <end position="515"/>
    </location>
</feature>
<feature type="active site" evidence="1">
    <location>
        <position position="75"/>
    </location>
</feature>
<keyword evidence="2" id="KW-0274">FAD</keyword>
<dbReference type="Gene3D" id="3.50.50.60">
    <property type="entry name" value="FAD/NAD(P)-binding domain"/>
    <property type="match status" value="1"/>
</dbReference>
<dbReference type="GO" id="GO:0004497">
    <property type="term" value="F:monooxygenase activity"/>
    <property type="evidence" value="ECO:0007669"/>
    <property type="project" value="InterPro"/>
</dbReference>
<dbReference type="Proteomes" id="UP000188219">
    <property type="component" value="Chromosome"/>
</dbReference>
<dbReference type="InterPro" id="IPR033856">
    <property type="entry name" value="Trp_halogen"/>
</dbReference>
<dbReference type="GO" id="GO:0000166">
    <property type="term" value="F:nucleotide binding"/>
    <property type="evidence" value="ECO:0007669"/>
    <property type="project" value="UniProtKB-KW"/>
</dbReference>